<gene>
    <name evidence="4" type="ORF">Ptr86124_006425</name>
    <name evidence="3" type="ORF">PtrM4_067740</name>
</gene>
<feature type="compositionally biased region" description="Basic and acidic residues" evidence="2">
    <location>
        <begin position="341"/>
        <end position="371"/>
    </location>
</feature>
<dbReference type="Proteomes" id="UP000249757">
    <property type="component" value="Unassembled WGS sequence"/>
</dbReference>
<protein>
    <submittedName>
        <fullName evidence="3">Uncharacterized protein</fullName>
    </submittedName>
</protein>
<evidence type="ECO:0000313" key="4">
    <source>
        <dbReference type="EMBL" id="KAI1515102.1"/>
    </source>
</evidence>
<evidence type="ECO:0000256" key="2">
    <source>
        <dbReference type="SAM" id="MobiDB-lite"/>
    </source>
</evidence>
<keyword evidence="6" id="KW-1185">Reference proteome</keyword>
<dbReference type="EMBL" id="NRDI02000007">
    <property type="protein sequence ID" value="KAI1515102.1"/>
    <property type="molecule type" value="Genomic_DNA"/>
</dbReference>
<feature type="coiled-coil region" evidence="1">
    <location>
        <begin position="274"/>
        <end position="301"/>
    </location>
</feature>
<dbReference type="Proteomes" id="UP000245464">
    <property type="component" value="Chromosome 2"/>
</dbReference>
<keyword evidence="1" id="KW-0175">Coiled coil</keyword>
<name>A0A2W1GYS2_9PLEO</name>
<organism evidence="3 5">
    <name type="scientific">Pyrenophora tritici-repentis</name>
    <dbReference type="NCBI Taxonomy" id="45151"/>
    <lineage>
        <taxon>Eukaryota</taxon>
        <taxon>Fungi</taxon>
        <taxon>Dikarya</taxon>
        <taxon>Ascomycota</taxon>
        <taxon>Pezizomycotina</taxon>
        <taxon>Dothideomycetes</taxon>
        <taxon>Pleosporomycetidae</taxon>
        <taxon>Pleosporales</taxon>
        <taxon>Pleosporineae</taxon>
        <taxon>Pleosporaceae</taxon>
        <taxon>Pyrenophora</taxon>
    </lineage>
</organism>
<feature type="region of interest" description="Disordered" evidence="2">
    <location>
        <begin position="341"/>
        <end position="395"/>
    </location>
</feature>
<sequence>MNAAFPPEFHGFSEEGDSGMPTTWSLDILVKRAQAEIPDYHEVTASHDIRFAGPFGDAQIPNRKHIIPAEASEMMLIVGSYVHESNASETIVYAFVYGVNANQIGFMYMDEQGKAERLDVCRCKEINFQTPFCYLGDNDLGQQSVRLMLRPFLLFNFLSANYLDTITHYKSFWTDLTKAFSWIANKGRRPDTGLSKPKTSAKAANPKSMLHEYFAEDSTSKPQAVASKLEEDEDPVQPRIKRRDYGGSSTIQNPQSVPVSPSTPEEPPVTHDHEAGLQALASQHEKEVTRLRNELDAMRQRSDLVHNAYNGLKRNHDQLSIAYSKAVKDIHQVRARYLESSESSKRWKTRAEDAEKRETTLKAQRREDRAKMARARQLLETSESDDEAEVVGAPS</sequence>
<dbReference type="EMBL" id="NQIK02000002">
    <property type="protein sequence ID" value="KAF7575150.1"/>
    <property type="molecule type" value="Genomic_DNA"/>
</dbReference>
<dbReference type="OMA" id="CAWIANK"/>
<reference evidence="3 5" key="1">
    <citation type="journal article" date="2018" name="BMC Genomics">
        <title>Comparative genomics of the wheat fungal pathogen Pyrenophora tritici-repentis reveals chromosomal variations and genome plasticity.</title>
        <authorList>
            <person name="Moolhuijzen P."/>
            <person name="See P.T."/>
            <person name="Hane J.K."/>
            <person name="Shi G."/>
            <person name="Liu Z."/>
            <person name="Oliver R.P."/>
            <person name="Moffat C.S."/>
        </authorList>
    </citation>
    <scope>NUCLEOTIDE SEQUENCE [LARGE SCALE GENOMIC DNA]</scope>
    <source>
        <strain evidence="3">M4</strain>
    </source>
</reference>
<reference evidence="4" key="3">
    <citation type="journal article" date="2022" name="bioRxiv">
        <title>A global pangenome for the wheat fungal pathogen Pyrenophora tritici-repentis and prediction of effector protein structural homology.</title>
        <authorList>
            <person name="Moolhuijzen P."/>
            <person name="See P.T."/>
            <person name="Shi G."/>
            <person name="Powell H.R."/>
            <person name="Cockram J."/>
            <person name="Jorgensen L.N."/>
            <person name="Benslimane H."/>
            <person name="Strelkov S.E."/>
            <person name="Turner J."/>
            <person name="Liu Z."/>
            <person name="Moffat C.S."/>
        </authorList>
    </citation>
    <scope>NUCLEOTIDE SEQUENCE</scope>
    <source>
        <strain evidence="4">86-124</strain>
    </source>
</reference>
<feature type="region of interest" description="Disordered" evidence="2">
    <location>
        <begin position="215"/>
        <end position="271"/>
    </location>
</feature>
<proteinExistence type="predicted"/>
<reference evidence="6" key="4">
    <citation type="journal article" date="2022" name="Microb. Genom.">
        <title>A global pangenome for the wheat fungal pathogen Pyrenophora tritici-repentis and prediction of effector protein structural homology.</title>
        <authorList>
            <person name="Moolhuijzen P.M."/>
            <person name="See P.T."/>
            <person name="Shi G."/>
            <person name="Powell H.R."/>
            <person name="Cockram J."/>
            <person name="Jorgensen L.N."/>
            <person name="Benslimane H."/>
            <person name="Strelkov S.E."/>
            <person name="Turner J."/>
            <person name="Liu Z."/>
            <person name="Moffat C.S."/>
        </authorList>
    </citation>
    <scope>NUCLEOTIDE SEQUENCE [LARGE SCALE GENOMIC DNA]</scope>
</reference>
<dbReference type="OrthoDB" id="3783019at2759"/>
<evidence type="ECO:0000313" key="5">
    <source>
        <dbReference type="Proteomes" id="UP000245464"/>
    </source>
</evidence>
<accession>A0A2W1GYS2</accession>
<dbReference type="AlphaFoldDB" id="A0A2W1GYS2"/>
<reference evidence="4" key="2">
    <citation type="submission" date="2021-05" db="EMBL/GenBank/DDBJ databases">
        <authorList>
            <person name="Moolhuijzen P.M."/>
            <person name="Moffat C.S."/>
        </authorList>
    </citation>
    <scope>NUCLEOTIDE SEQUENCE</scope>
    <source>
        <strain evidence="4">86-124</strain>
    </source>
</reference>
<comment type="caution">
    <text evidence="3">The sequence shown here is derived from an EMBL/GenBank/DDBJ whole genome shotgun (WGS) entry which is preliminary data.</text>
</comment>
<evidence type="ECO:0000256" key="1">
    <source>
        <dbReference type="SAM" id="Coils"/>
    </source>
</evidence>
<evidence type="ECO:0000313" key="3">
    <source>
        <dbReference type="EMBL" id="KAF7575150.1"/>
    </source>
</evidence>
<evidence type="ECO:0000313" key="6">
    <source>
        <dbReference type="Proteomes" id="UP000249757"/>
    </source>
</evidence>